<dbReference type="InterPro" id="IPR001387">
    <property type="entry name" value="Cro/C1-type_HTH"/>
</dbReference>
<dbReference type="SUPFAM" id="SSF47413">
    <property type="entry name" value="lambda repressor-like DNA-binding domains"/>
    <property type="match status" value="1"/>
</dbReference>
<name>A0AAF0BH92_9LACT</name>
<accession>A0AAF0BH92</accession>
<dbReference type="Proteomes" id="UP001179483">
    <property type="component" value="Chromosome"/>
</dbReference>
<proteinExistence type="predicted"/>
<dbReference type="SMART" id="SM00530">
    <property type="entry name" value="HTH_XRE"/>
    <property type="match status" value="1"/>
</dbReference>
<organism evidence="2 3">
    <name type="scientific">Aerococcus urinaeequi</name>
    <dbReference type="NCBI Taxonomy" id="51665"/>
    <lineage>
        <taxon>Bacteria</taxon>
        <taxon>Bacillati</taxon>
        <taxon>Bacillota</taxon>
        <taxon>Bacilli</taxon>
        <taxon>Lactobacillales</taxon>
        <taxon>Aerococcaceae</taxon>
        <taxon>Aerococcus</taxon>
    </lineage>
</organism>
<gene>
    <name evidence="2" type="ORF">PML80_06015</name>
</gene>
<dbReference type="Gene3D" id="1.10.260.40">
    <property type="entry name" value="lambda repressor-like DNA-binding domains"/>
    <property type="match status" value="1"/>
</dbReference>
<evidence type="ECO:0000313" key="2">
    <source>
        <dbReference type="EMBL" id="WCG37079.1"/>
    </source>
</evidence>
<feature type="domain" description="HTH cro/C1-type" evidence="1">
    <location>
        <begin position="7"/>
        <end position="59"/>
    </location>
</feature>
<dbReference type="InterPro" id="IPR010982">
    <property type="entry name" value="Lambda_DNA-bd_dom_sf"/>
</dbReference>
<protein>
    <submittedName>
        <fullName evidence="2">Helix-turn-helix transcriptional regulator</fullName>
    </submittedName>
</protein>
<dbReference type="GO" id="GO:0003677">
    <property type="term" value="F:DNA binding"/>
    <property type="evidence" value="ECO:0007669"/>
    <property type="project" value="InterPro"/>
</dbReference>
<dbReference type="RefSeq" id="WP_271735354.1">
    <property type="nucleotide sequence ID" value="NZ_CP116590.1"/>
</dbReference>
<sequence length="101" mass="11579">MRIYDKVKDLAKSRNISIAELERRLELSNGSISKWNTYMPNTEPLLKVANFFGVSTDELLDNVDTSKEKSQGLLAAHIADDVTPEEMEEILDYINYIKSKR</sequence>
<dbReference type="PROSITE" id="PS50943">
    <property type="entry name" value="HTH_CROC1"/>
    <property type="match status" value="1"/>
</dbReference>
<dbReference type="CDD" id="cd00093">
    <property type="entry name" value="HTH_XRE"/>
    <property type="match status" value="1"/>
</dbReference>
<dbReference type="AlphaFoldDB" id="A0AAF0BH92"/>
<evidence type="ECO:0000259" key="1">
    <source>
        <dbReference type="PROSITE" id="PS50943"/>
    </source>
</evidence>
<dbReference type="EMBL" id="CP116590">
    <property type="protein sequence ID" value="WCG37079.1"/>
    <property type="molecule type" value="Genomic_DNA"/>
</dbReference>
<reference evidence="2" key="1">
    <citation type="submission" date="2023-01" db="EMBL/GenBank/DDBJ databases">
        <title>Oxazolidinone resistance genes in florfenicol resistant enterococci from beef cattle and veal calves at slaughter.</title>
        <authorList>
            <person name="Biggel M."/>
        </authorList>
    </citation>
    <scope>NUCLEOTIDE SEQUENCE</scope>
    <source>
        <strain evidence="2">K79-1</strain>
    </source>
</reference>
<dbReference type="Pfam" id="PF12844">
    <property type="entry name" value="HTH_19"/>
    <property type="match status" value="1"/>
</dbReference>
<evidence type="ECO:0000313" key="3">
    <source>
        <dbReference type="Proteomes" id="UP001179483"/>
    </source>
</evidence>